<organism evidence="4 5">
    <name type="scientific">Cyclospora cayetanensis</name>
    <dbReference type="NCBI Taxonomy" id="88456"/>
    <lineage>
        <taxon>Eukaryota</taxon>
        <taxon>Sar</taxon>
        <taxon>Alveolata</taxon>
        <taxon>Apicomplexa</taxon>
        <taxon>Conoidasida</taxon>
        <taxon>Coccidia</taxon>
        <taxon>Eucoccidiorida</taxon>
        <taxon>Eimeriorina</taxon>
        <taxon>Eimeriidae</taxon>
        <taxon>Cyclospora</taxon>
    </lineage>
</organism>
<keyword evidence="2" id="KW-0677">Repeat</keyword>
<dbReference type="InterPro" id="IPR015915">
    <property type="entry name" value="Kelch-typ_b-propeller"/>
</dbReference>
<dbReference type="VEuPathDB" id="ToxoDB:LOC34623432"/>
<reference evidence="4 5" key="1">
    <citation type="journal article" date="2016" name="BMC Genomics">
        <title>Comparative genomics reveals Cyclospora cayetanensis possesses coccidia-like metabolism and invasion components but unique surface antigens.</title>
        <authorList>
            <person name="Liu S."/>
            <person name="Wang L."/>
            <person name="Zheng H."/>
            <person name="Xu Z."/>
            <person name="Roellig D.M."/>
            <person name="Li N."/>
            <person name="Frace M.A."/>
            <person name="Tang K."/>
            <person name="Arrowood M.J."/>
            <person name="Moss D.M."/>
            <person name="Zhang L."/>
            <person name="Feng Y."/>
            <person name="Xiao L."/>
        </authorList>
    </citation>
    <scope>NUCLEOTIDE SEQUENCE [LARGE SCALE GENOMIC DNA]</scope>
    <source>
        <strain evidence="4 5">CHN_HEN01</strain>
    </source>
</reference>
<name>A0A1D3D7Y7_9EIME</name>
<evidence type="ECO:0000313" key="4">
    <source>
        <dbReference type="EMBL" id="OEH79528.1"/>
    </source>
</evidence>
<evidence type="ECO:0000313" key="5">
    <source>
        <dbReference type="Proteomes" id="UP000095192"/>
    </source>
</evidence>
<keyword evidence="1" id="KW-0880">Kelch repeat</keyword>
<dbReference type="Gene3D" id="2.120.10.80">
    <property type="entry name" value="Kelch-type beta propeller"/>
    <property type="match status" value="2"/>
</dbReference>
<proteinExistence type="predicted"/>
<evidence type="ECO:0000256" key="2">
    <source>
        <dbReference type="ARBA" id="ARBA00022737"/>
    </source>
</evidence>
<keyword evidence="5" id="KW-1185">Reference proteome</keyword>
<feature type="region of interest" description="Disordered" evidence="3">
    <location>
        <begin position="1"/>
        <end position="21"/>
    </location>
</feature>
<dbReference type="Pfam" id="PF24681">
    <property type="entry name" value="Kelch_KLHDC2_KLHL20_DRC7"/>
    <property type="match status" value="1"/>
</dbReference>
<gene>
    <name evidence="4" type="ORF">cyc_07468</name>
</gene>
<protein>
    <submittedName>
        <fullName evidence="4">Kelch repeat protein</fullName>
    </submittedName>
</protein>
<dbReference type="Proteomes" id="UP000095192">
    <property type="component" value="Unassembled WGS sequence"/>
</dbReference>
<accession>A0A1D3D7Y7</accession>
<evidence type="ECO:0000256" key="1">
    <source>
        <dbReference type="ARBA" id="ARBA00022441"/>
    </source>
</evidence>
<dbReference type="PANTHER" id="PTHR46093:SF18">
    <property type="entry name" value="FIBRONECTIN TYPE-III DOMAIN-CONTAINING PROTEIN"/>
    <property type="match status" value="1"/>
</dbReference>
<dbReference type="PANTHER" id="PTHR46093">
    <property type="entry name" value="ACYL-COA-BINDING DOMAIN-CONTAINING PROTEIN 5"/>
    <property type="match status" value="1"/>
</dbReference>
<dbReference type="SUPFAM" id="SSF50965">
    <property type="entry name" value="Galactose oxidase, central domain"/>
    <property type="match status" value="1"/>
</dbReference>
<evidence type="ECO:0000256" key="3">
    <source>
        <dbReference type="SAM" id="MobiDB-lite"/>
    </source>
</evidence>
<dbReference type="InterPro" id="IPR011043">
    <property type="entry name" value="Gal_Oxase/kelch_b-propeller"/>
</dbReference>
<sequence length="460" mass="49657">MSAVTLDSESSRLRTRRTLSSGSARLRTVRHGGATVEGRLEFLRQPLCCAEPMEPPVDCLISVPKFGPPPRTDPSAGGGGGLGRGRRLVVSKLNTGGDPPSARGGHTATLVGDKIYLFGGHELRGADKGFAYHNAVFVLDLKGRRWVPFKKQKGTPAAPRYGHTASLFRSRIIIFGGKGGPNLYFQDLNALDVDNATWYKGLSRRGDPGARFWHSSNISGDHMYVFGGACGSTLLGDLHALNLTTMEWQELKPRGRAPRPRVAHASALANGYLLIHGGMARTVLEDTQAEASALNAADLATWYLGDLHALSLSALTWHRLRVQGDLPTPRMGHTLAPLGNSLLLWGGWPHRNSTRASMYNPDSKQQELMMASAPTDSDPTAALLLQSEEPQEIPLQDAAALCSYTGEWSPIFVRGKTPACRYGHSQSETPSGVVVLGGWTSPVPLMEALLIQEEEEETAS</sequence>
<comment type="caution">
    <text evidence="4">The sequence shown here is derived from an EMBL/GenBank/DDBJ whole genome shotgun (WGS) entry which is preliminary data.</text>
</comment>
<dbReference type="EMBL" id="JROU02000354">
    <property type="protein sequence ID" value="OEH79528.1"/>
    <property type="molecule type" value="Genomic_DNA"/>
</dbReference>
<dbReference type="AlphaFoldDB" id="A0A1D3D7Y7"/>
<dbReference type="VEuPathDB" id="ToxoDB:cyc_07468"/>
<dbReference type="InParanoid" id="A0A1D3D7Y7"/>